<dbReference type="InterPro" id="IPR040170">
    <property type="entry name" value="Cytosol_ACT"/>
</dbReference>
<evidence type="ECO:0000313" key="6">
    <source>
        <dbReference type="Proteomes" id="UP000246569"/>
    </source>
</evidence>
<feature type="domain" description="HotDog ACOT-type" evidence="4">
    <location>
        <begin position="9"/>
        <end position="124"/>
    </location>
</feature>
<evidence type="ECO:0000313" key="5">
    <source>
        <dbReference type="EMBL" id="PWV61185.1"/>
    </source>
</evidence>
<organism evidence="5 6">
    <name type="scientific">Plasticicumulans acidivorans</name>
    <dbReference type="NCBI Taxonomy" id="886464"/>
    <lineage>
        <taxon>Bacteria</taxon>
        <taxon>Pseudomonadati</taxon>
        <taxon>Pseudomonadota</taxon>
        <taxon>Gammaproteobacteria</taxon>
        <taxon>Candidatus Competibacteraceae</taxon>
        <taxon>Plasticicumulans</taxon>
    </lineage>
</organism>
<comment type="caution">
    <text evidence="5">The sequence shown here is derived from an EMBL/GenBank/DDBJ whole genome shotgun (WGS) entry which is preliminary data.</text>
</comment>
<gene>
    <name evidence="5" type="ORF">C7443_106199</name>
</gene>
<dbReference type="AlphaFoldDB" id="A0A317MU73"/>
<proteinExistence type="inferred from homology"/>
<reference evidence="5 6" key="1">
    <citation type="submission" date="2018-05" db="EMBL/GenBank/DDBJ databases">
        <title>Genomic Encyclopedia of Type Strains, Phase IV (KMG-IV): sequencing the most valuable type-strain genomes for metagenomic binning, comparative biology and taxonomic classification.</title>
        <authorList>
            <person name="Goeker M."/>
        </authorList>
    </citation>
    <scope>NUCLEOTIDE SEQUENCE [LARGE SCALE GENOMIC DNA]</scope>
    <source>
        <strain evidence="5 6">DSM 23606</strain>
    </source>
</reference>
<dbReference type="InterPro" id="IPR029069">
    <property type="entry name" value="HotDog_dom_sf"/>
</dbReference>
<dbReference type="RefSeq" id="WP_110018859.1">
    <property type="nucleotide sequence ID" value="NZ_QGTJ01000006.1"/>
</dbReference>
<dbReference type="GO" id="GO:0006637">
    <property type="term" value="P:acyl-CoA metabolic process"/>
    <property type="evidence" value="ECO:0007669"/>
    <property type="project" value="TreeGrafter"/>
</dbReference>
<dbReference type="SUPFAM" id="SSF54637">
    <property type="entry name" value="Thioesterase/thiol ester dehydrase-isomerase"/>
    <property type="match status" value="1"/>
</dbReference>
<dbReference type="Pfam" id="PF03061">
    <property type="entry name" value="4HBT"/>
    <property type="match status" value="1"/>
</dbReference>
<dbReference type="PANTHER" id="PTHR11049">
    <property type="entry name" value="ACYL COENZYME A THIOESTER HYDROLASE"/>
    <property type="match status" value="1"/>
</dbReference>
<dbReference type="Proteomes" id="UP000246569">
    <property type="component" value="Unassembled WGS sequence"/>
</dbReference>
<dbReference type="OrthoDB" id="9801856at2"/>
<evidence type="ECO:0000259" key="4">
    <source>
        <dbReference type="PROSITE" id="PS51770"/>
    </source>
</evidence>
<sequence>MSATDFYPDDRQPTVRVVAMPEFTNATGNIFGGWIMAQMDLAGSIIAVERADGPVATVAVQSMAFHAPVHVGDLLSCYAEIERSGRTSVTVRIDVHVRRHQRSATPPSEKVTEAVITYVKVDPEGRPSPLPQP</sequence>
<comment type="similarity">
    <text evidence="1">Belongs to the acyl coenzyme A hydrolase family.</text>
</comment>
<protein>
    <submittedName>
        <fullName evidence="5">Acyl-CoA thioesterase YciA</fullName>
    </submittedName>
</protein>
<dbReference type="InterPro" id="IPR033120">
    <property type="entry name" value="HOTDOG_ACOT"/>
</dbReference>
<dbReference type="GO" id="GO:0052816">
    <property type="term" value="F:long-chain fatty acyl-CoA hydrolase activity"/>
    <property type="evidence" value="ECO:0007669"/>
    <property type="project" value="TreeGrafter"/>
</dbReference>
<keyword evidence="2 3" id="KW-0378">Hydrolase</keyword>
<dbReference type="CDD" id="cd03442">
    <property type="entry name" value="BFIT_BACH"/>
    <property type="match status" value="1"/>
</dbReference>
<dbReference type="EMBL" id="QGTJ01000006">
    <property type="protein sequence ID" value="PWV61185.1"/>
    <property type="molecule type" value="Genomic_DNA"/>
</dbReference>
<dbReference type="PANTHER" id="PTHR11049:SF5">
    <property type="entry name" value="ACYL-COA THIOESTER HYDROLASE YCIA"/>
    <property type="match status" value="1"/>
</dbReference>
<dbReference type="GO" id="GO:0009062">
    <property type="term" value="P:fatty acid catabolic process"/>
    <property type="evidence" value="ECO:0007669"/>
    <property type="project" value="TreeGrafter"/>
</dbReference>
<name>A0A317MU73_9GAMM</name>
<dbReference type="InterPro" id="IPR006683">
    <property type="entry name" value="Thioestr_dom"/>
</dbReference>
<evidence type="ECO:0000256" key="1">
    <source>
        <dbReference type="ARBA" id="ARBA00010458"/>
    </source>
</evidence>
<accession>A0A317MU73</accession>
<dbReference type="GO" id="GO:0005829">
    <property type="term" value="C:cytosol"/>
    <property type="evidence" value="ECO:0007669"/>
    <property type="project" value="TreeGrafter"/>
</dbReference>
<dbReference type="Gene3D" id="3.10.129.10">
    <property type="entry name" value="Hotdog Thioesterase"/>
    <property type="match status" value="1"/>
</dbReference>
<keyword evidence="6" id="KW-1185">Reference proteome</keyword>
<dbReference type="PROSITE" id="PS51770">
    <property type="entry name" value="HOTDOG_ACOT"/>
    <property type="match status" value="1"/>
</dbReference>
<evidence type="ECO:0000256" key="2">
    <source>
        <dbReference type="ARBA" id="ARBA00022801"/>
    </source>
</evidence>
<evidence type="ECO:0000256" key="3">
    <source>
        <dbReference type="PROSITE-ProRule" id="PRU01106"/>
    </source>
</evidence>